<reference evidence="2" key="1">
    <citation type="journal article" date="2015" name="Nature">
        <title>Complex archaea that bridge the gap between prokaryotes and eukaryotes.</title>
        <authorList>
            <person name="Spang A."/>
            <person name="Saw J.H."/>
            <person name="Jorgensen S.L."/>
            <person name="Zaremba-Niedzwiedzka K."/>
            <person name="Martijn J."/>
            <person name="Lind A.E."/>
            <person name="van Eijk R."/>
            <person name="Schleper C."/>
            <person name="Guy L."/>
            <person name="Ettema T.J."/>
        </authorList>
    </citation>
    <scope>NUCLEOTIDE SEQUENCE</scope>
</reference>
<dbReference type="Gene3D" id="3.90.75.10">
    <property type="entry name" value="Homing Intron 3 (I-ppo) Encoded Endonuclease, Chain A"/>
    <property type="match status" value="1"/>
</dbReference>
<gene>
    <name evidence="2" type="ORF">LCGC14_0394120</name>
</gene>
<organism evidence="2">
    <name type="scientific">marine sediment metagenome</name>
    <dbReference type="NCBI Taxonomy" id="412755"/>
    <lineage>
        <taxon>unclassified sequences</taxon>
        <taxon>metagenomes</taxon>
        <taxon>ecological metagenomes</taxon>
    </lineage>
</organism>
<accession>A0A0F9TGP2</accession>
<feature type="domain" description="HNH nuclease" evidence="1">
    <location>
        <begin position="42"/>
        <end position="84"/>
    </location>
</feature>
<protein>
    <recommendedName>
        <fullName evidence="1">HNH nuclease domain-containing protein</fullName>
    </recommendedName>
</protein>
<dbReference type="AlphaFoldDB" id="A0A0F9TGP2"/>
<comment type="caution">
    <text evidence="2">The sequence shown here is derived from an EMBL/GenBank/DDBJ whole genome shotgun (WGS) entry which is preliminary data.</text>
</comment>
<sequence length="162" mass="18107">MKNRFWSRVNILDRDSCWIWKGTLNKTGGGYGTLQLNGKQAGAHRVAYEMEVGPIPEGMFVCHHCDNPPCVNPSHLFVGTQKDNIQDAASKGRMASGERHGLRLHPGRVSRGEHRPSAKLTEEIVKEIRLDKRSGVELMKIYGVSSSTISEARTGETWKHVK</sequence>
<evidence type="ECO:0000259" key="1">
    <source>
        <dbReference type="Pfam" id="PF13392"/>
    </source>
</evidence>
<dbReference type="Pfam" id="PF13392">
    <property type="entry name" value="HNH_3"/>
    <property type="match status" value="1"/>
</dbReference>
<dbReference type="GO" id="GO:0004519">
    <property type="term" value="F:endonuclease activity"/>
    <property type="evidence" value="ECO:0007669"/>
    <property type="project" value="InterPro"/>
</dbReference>
<dbReference type="EMBL" id="LAZR01000332">
    <property type="protein sequence ID" value="KKN74072.1"/>
    <property type="molecule type" value="Genomic_DNA"/>
</dbReference>
<dbReference type="InterPro" id="IPR044930">
    <property type="entry name" value="Homing_endonuclease_His-Me"/>
</dbReference>
<dbReference type="InterPro" id="IPR044925">
    <property type="entry name" value="His-Me_finger_sf"/>
</dbReference>
<dbReference type="InterPro" id="IPR003615">
    <property type="entry name" value="HNH_nuc"/>
</dbReference>
<dbReference type="SUPFAM" id="SSF54060">
    <property type="entry name" value="His-Me finger endonucleases"/>
    <property type="match status" value="1"/>
</dbReference>
<proteinExistence type="predicted"/>
<evidence type="ECO:0000313" key="2">
    <source>
        <dbReference type="EMBL" id="KKN74072.1"/>
    </source>
</evidence>
<name>A0A0F9TGP2_9ZZZZ</name>